<name>G9X119_9FIRM</name>
<dbReference type="Pfam" id="PF00990">
    <property type="entry name" value="GGDEF"/>
    <property type="match status" value="1"/>
</dbReference>
<evidence type="ECO:0000256" key="1">
    <source>
        <dbReference type="SAM" id="Phobius"/>
    </source>
</evidence>
<dbReference type="EMBL" id="AFZE01000023">
    <property type="protein sequence ID" value="EHL14712.1"/>
    <property type="molecule type" value="Genomic_DNA"/>
</dbReference>
<dbReference type="InterPro" id="IPR029787">
    <property type="entry name" value="Nucleotide_cyclase"/>
</dbReference>
<keyword evidence="1" id="KW-1133">Transmembrane helix</keyword>
<dbReference type="InterPro" id="IPR043128">
    <property type="entry name" value="Rev_trsase/Diguanyl_cyclase"/>
</dbReference>
<dbReference type="PROSITE" id="PS50887">
    <property type="entry name" value="GGDEF"/>
    <property type="match status" value="1"/>
</dbReference>
<feature type="domain" description="GGDEF" evidence="2">
    <location>
        <begin position="218"/>
        <end position="355"/>
    </location>
</feature>
<dbReference type="NCBIfam" id="TIGR00254">
    <property type="entry name" value="GGDEF"/>
    <property type="match status" value="1"/>
</dbReference>
<reference evidence="3 4" key="1">
    <citation type="submission" date="2011-08" db="EMBL/GenBank/DDBJ databases">
        <title>The Genome Sequence of Eubacteriaceae bacterium ACC19a.</title>
        <authorList>
            <consortium name="The Broad Institute Genome Sequencing Platform"/>
            <person name="Earl A."/>
            <person name="Ward D."/>
            <person name="Feldgarden M."/>
            <person name="Gevers D."/>
            <person name="Sizova M."/>
            <person name="Hazen A."/>
            <person name="Epstein S."/>
            <person name="Young S.K."/>
            <person name="Zeng Q."/>
            <person name="Gargeya S."/>
            <person name="Fitzgerald M."/>
            <person name="Haas B."/>
            <person name="Abouelleil A."/>
            <person name="Alvarado L."/>
            <person name="Arachchi H.M."/>
            <person name="Berlin A."/>
            <person name="Brown A."/>
            <person name="Chapman S.B."/>
            <person name="Chen Z."/>
            <person name="Dunbar C."/>
            <person name="Freedman E."/>
            <person name="Gearin G."/>
            <person name="Gellesch M."/>
            <person name="Goldberg J."/>
            <person name="Griggs A."/>
            <person name="Gujja S."/>
            <person name="Heiman D."/>
            <person name="Howarth C."/>
            <person name="Larson L."/>
            <person name="Lui A."/>
            <person name="MacDonald P.J.P."/>
            <person name="Montmayeur A."/>
            <person name="Murphy C."/>
            <person name="Neiman D."/>
            <person name="Pearson M."/>
            <person name="Priest M."/>
            <person name="Roberts A."/>
            <person name="Saif S."/>
            <person name="Shea T."/>
            <person name="Shenoy N."/>
            <person name="Sisk P."/>
            <person name="Stolte C."/>
            <person name="Sykes S."/>
            <person name="Wortman J."/>
            <person name="Nusbaum C."/>
            <person name="Birren B."/>
        </authorList>
    </citation>
    <scope>NUCLEOTIDE SEQUENCE [LARGE SCALE GENOMIC DNA]</scope>
    <source>
        <strain evidence="3 4">ACC19a</strain>
    </source>
</reference>
<dbReference type="GO" id="GO:0052621">
    <property type="term" value="F:diguanylate cyclase activity"/>
    <property type="evidence" value="ECO:0007669"/>
    <property type="project" value="TreeGrafter"/>
</dbReference>
<keyword evidence="1" id="KW-0812">Transmembrane</keyword>
<dbReference type="HOGENOM" id="CLU_000445_11_1_9"/>
<feature type="transmembrane region" description="Helical" evidence="1">
    <location>
        <begin position="137"/>
        <end position="161"/>
    </location>
</feature>
<dbReference type="AlphaFoldDB" id="G9X119"/>
<protein>
    <recommendedName>
        <fullName evidence="2">GGDEF domain-containing protein</fullName>
    </recommendedName>
</protein>
<dbReference type="FunFam" id="3.30.70.270:FF:000001">
    <property type="entry name" value="Diguanylate cyclase domain protein"/>
    <property type="match status" value="1"/>
</dbReference>
<dbReference type="PANTHER" id="PTHR45138:SF9">
    <property type="entry name" value="DIGUANYLATE CYCLASE DGCM-RELATED"/>
    <property type="match status" value="1"/>
</dbReference>
<feature type="transmembrane region" description="Helical" evidence="1">
    <location>
        <begin position="41"/>
        <end position="59"/>
    </location>
</feature>
<accession>G9X119</accession>
<feature type="transmembrane region" description="Helical" evidence="1">
    <location>
        <begin position="91"/>
        <end position="108"/>
    </location>
</feature>
<sequence length="355" mass="41220">MDRKDAQYPKKEISYYWIIFIGLVLHIFAEFAFVFAKQPILRYYNIFSMLLFVVLLTKTKKYKETTLLIGFAEVTIYCIMSTVIMGWEHGFQNWLIVVVVIALTVPFSKKKKFYFMAIFMALTYLVLYFVVELEGNVSNLSFLDIFLILANRVGLFTVLFFSEKVLGWSNIIENFFLQSEVKKMKEIVGTDELTGLTNRHKMNIILEDMNKLIGKEGNVFYIAFADLDDFKYVNDTYGHDVGDKILILIANVLKQEFRNDDVVARWGGEEFLILLRNERDDMGQLDSSKVMSILNRVRIKIENMKMKYKEHNIGVTMTFGSVGSKNYKSVADMINDADEKMYEGKRTGKNKVVVL</sequence>
<evidence type="ECO:0000313" key="3">
    <source>
        <dbReference type="EMBL" id="EHL14712.1"/>
    </source>
</evidence>
<comment type="caution">
    <text evidence="3">The sequence shown here is derived from an EMBL/GenBank/DDBJ whole genome shotgun (WGS) entry which is preliminary data.</text>
</comment>
<dbReference type="Gene3D" id="3.30.70.270">
    <property type="match status" value="1"/>
</dbReference>
<proteinExistence type="predicted"/>
<dbReference type="SMART" id="SM00267">
    <property type="entry name" value="GGDEF"/>
    <property type="match status" value="1"/>
</dbReference>
<dbReference type="InterPro" id="IPR000160">
    <property type="entry name" value="GGDEF_dom"/>
</dbReference>
<evidence type="ECO:0000259" key="2">
    <source>
        <dbReference type="PROSITE" id="PS50887"/>
    </source>
</evidence>
<dbReference type="Proteomes" id="UP000006437">
    <property type="component" value="Unassembled WGS sequence"/>
</dbReference>
<organism evidence="3 4">
    <name type="scientific">Peptoanaerobacter stomatis</name>
    <dbReference type="NCBI Taxonomy" id="796937"/>
    <lineage>
        <taxon>Bacteria</taxon>
        <taxon>Bacillati</taxon>
        <taxon>Bacillota</taxon>
        <taxon>Clostridia</taxon>
        <taxon>Peptostreptococcales</taxon>
        <taxon>Filifactoraceae</taxon>
        <taxon>Peptoanaerobacter</taxon>
    </lineage>
</organism>
<dbReference type="CDD" id="cd01949">
    <property type="entry name" value="GGDEF"/>
    <property type="match status" value="1"/>
</dbReference>
<dbReference type="BioCyc" id="EBAC796937-HMP:GMGH-261-MONOMER"/>
<feature type="transmembrane region" description="Helical" evidence="1">
    <location>
        <begin position="66"/>
        <end position="85"/>
    </location>
</feature>
<dbReference type="SUPFAM" id="SSF55073">
    <property type="entry name" value="Nucleotide cyclase"/>
    <property type="match status" value="1"/>
</dbReference>
<feature type="transmembrane region" description="Helical" evidence="1">
    <location>
        <begin position="13"/>
        <end position="35"/>
    </location>
</feature>
<feature type="transmembrane region" description="Helical" evidence="1">
    <location>
        <begin position="113"/>
        <end position="131"/>
    </location>
</feature>
<dbReference type="RefSeq" id="WP_009524498.1">
    <property type="nucleotide sequence ID" value="NZ_JH414546.1"/>
</dbReference>
<keyword evidence="1" id="KW-0472">Membrane</keyword>
<dbReference type="PANTHER" id="PTHR45138">
    <property type="entry name" value="REGULATORY COMPONENTS OF SENSORY TRANSDUCTION SYSTEM"/>
    <property type="match status" value="1"/>
</dbReference>
<dbReference type="InterPro" id="IPR050469">
    <property type="entry name" value="Diguanylate_Cyclase"/>
</dbReference>
<gene>
    <name evidence="3" type="ORF">HMPREF9629_00261</name>
</gene>
<evidence type="ECO:0000313" key="4">
    <source>
        <dbReference type="Proteomes" id="UP000006437"/>
    </source>
</evidence>